<dbReference type="Proteomes" id="UP000468943">
    <property type="component" value="Unassembled WGS sequence"/>
</dbReference>
<dbReference type="EMBL" id="WTYS01000001">
    <property type="protein sequence ID" value="MXO56825.1"/>
    <property type="molecule type" value="Genomic_DNA"/>
</dbReference>
<feature type="repeat" description="TPR" evidence="1">
    <location>
        <begin position="82"/>
        <end position="115"/>
    </location>
</feature>
<dbReference type="InterPro" id="IPR011990">
    <property type="entry name" value="TPR-like_helical_dom_sf"/>
</dbReference>
<dbReference type="InterPro" id="IPR019734">
    <property type="entry name" value="TPR_rpt"/>
</dbReference>
<keyword evidence="1" id="KW-0802">TPR repeat</keyword>
<dbReference type="OrthoDB" id="8480982at2"/>
<comment type="caution">
    <text evidence="2">The sequence shown here is derived from an EMBL/GenBank/DDBJ whole genome shotgun (WGS) entry which is preliminary data.</text>
</comment>
<dbReference type="Gene3D" id="1.25.40.10">
    <property type="entry name" value="Tetratricopeptide repeat domain"/>
    <property type="match status" value="1"/>
</dbReference>
<dbReference type="SUPFAM" id="SSF48452">
    <property type="entry name" value="TPR-like"/>
    <property type="match status" value="1"/>
</dbReference>
<gene>
    <name evidence="2" type="ORF">GRI36_08010</name>
</gene>
<evidence type="ECO:0000313" key="3">
    <source>
        <dbReference type="Proteomes" id="UP000468943"/>
    </source>
</evidence>
<sequence length="183" mass="19173">MAVLDSKIYSAAKEFIMRFAPAAAALSLALVMTASVGVAEDREASPRAAMLIAEGKGALEAGQPQKAIDAFEAALVVDPAYTPLFIQLGEAARREGLQGKAIAYYREALMRDPENLAAISGEGEALVEKGAIAKARTNLDRLESLCGSGCTETRTLAAAIARGPQPQVLRAEAVMPDAQVTQN</sequence>
<evidence type="ECO:0000313" key="2">
    <source>
        <dbReference type="EMBL" id="MXO56825.1"/>
    </source>
</evidence>
<dbReference type="PROSITE" id="PS50005">
    <property type="entry name" value="TPR"/>
    <property type="match status" value="2"/>
</dbReference>
<dbReference type="Pfam" id="PF13181">
    <property type="entry name" value="TPR_8"/>
    <property type="match status" value="1"/>
</dbReference>
<feature type="repeat" description="TPR" evidence="1">
    <location>
        <begin position="48"/>
        <end position="81"/>
    </location>
</feature>
<name>A0A6I4SM41_9SPHN</name>
<protein>
    <submittedName>
        <fullName evidence="2">Uncharacterized protein</fullName>
    </submittedName>
</protein>
<proteinExistence type="predicted"/>
<reference evidence="2 3" key="1">
    <citation type="submission" date="2019-12" db="EMBL/GenBank/DDBJ databases">
        <title>Genomic-based taxomic classification of the family Erythrobacteraceae.</title>
        <authorList>
            <person name="Xu L."/>
        </authorList>
    </citation>
    <scope>NUCLEOTIDE SEQUENCE [LARGE SCALE GENOMIC DNA]</scope>
    <source>
        <strain evidence="2 3">JCM 17802</strain>
    </source>
</reference>
<organism evidence="2 3">
    <name type="scientific">Pontixanthobacter gangjinensis</name>
    <dbReference type="NCBI Taxonomy" id="1028742"/>
    <lineage>
        <taxon>Bacteria</taxon>
        <taxon>Pseudomonadati</taxon>
        <taxon>Pseudomonadota</taxon>
        <taxon>Alphaproteobacteria</taxon>
        <taxon>Sphingomonadales</taxon>
        <taxon>Erythrobacteraceae</taxon>
        <taxon>Pontixanthobacter</taxon>
    </lineage>
</organism>
<accession>A0A6I4SM41</accession>
<keyword evidence="3" id="KW-1185">Reference proteome</keyword>
<evidence type="ECO:0000256" key="1">
    <source>
        <dbReference type="PROSITE-ProRule" id="PRU00339"/>
    </source>
</evidence>
<dbReference type="SMART" id="SM00028">
    <property type="entry name" value="TPR"/>
    <property type="match status" value="2"/>
</dbReference>
<dbReference type="AlphaFoldDB" id="A0A6I4SM41"/>